<feature type="region of interest" description="Disordered" evidence="1">
    <location>
        <begin position="28"/>
        <end position="58"/>
    </location>
</feature>
<protein>
    <submittedName>
        <fullName evidence="3">Uncharacterized protein</fullName>
    </submittedName>
</protein>
<reference evidence="3" key="1">
    <citation type="submission" date="2016-11" db="UniProtKB">
        <authorList>
            <consortium name="WormBaseParasite"/>
        </authorList>
    </citation>
    <scope>IDENTIFICATION</scope>
</reference>
<organism evidence="2 3">
    <name type="scientific">Steinernema glaseri</name>
    <dbReference type="NCBI Taxonomy" id="37863"/>
    <lineage>
        <taxon>Eukaryota</taxon>
        <taxon>Metazoa</taxon>
        <taxon>Ecdysozoa</taxon>
        <taxon>Nematoda</taxon>
        <taxon>Chromadorea</taxon>
        <taxon>Rhabditida</taxon>
        <taxon>Tylenchina</taxon>
        <taxon>Panagrolaimomorpha</taxon>
        <taxon>Strongyloidoidea</taxon>
        <taxon>Steinernematidae</taxon>
        <taxon>Steinernema</taxon>
    </lineage>
</organism>
<accession>A0A1I7YSJ9</accession>
<dbReference type="Proteomes" id="UP000095287">
    <property type="component" value="Unplaced"/>
</dbReference>
<dbReference type="WBParaSite" id="L893_g19278.t1">
    <property type="protein sequence ID" value="L893_g19278.t1"/>
    <property type="gene ID" value="L893_g19278"/>
</dbReference>
<evidence type="ECO:0000256" key="1">
    <source>
        <dbReference type="SAM" id="MobiDB-lite"/>
    </source>
</evidence>
<evidence type="ECO:0000313" key="2">
    <source>
        <dbReference type="Proteomes" id="UP000095287"/>
    </source>
</evidence>
<name>A0A1I7YSJ9_9BILA</name>
<keyword evidence="2" id="KW-1185">Reference proteome</keyword>
<feature type="compositionally biased region" description="Basic and acidic residues" evidence="1">
    <location>
        <begin position="37"/>
        <end position="47"/>
    </location>
</feature>
<dbReference type="AlphaFoldDB" id="A0A1I7YSJ9"/>
<evidence type="ECO:0000313" key="3">
    <source>
        <dbReference type="WBParaSite" id="L893_g19278.t1"/>
    </source>
</evidence>
<sequence length="133" mass="14838">MLDSNNEEHKTLHGMFESKIFGVEEQLSKQGVGMTEGTREGGGEEARRRHVRSSGSRRCATFPGPCSWGRVLLDPFVDSSLSRSRSNGFRLQIEVEGDVRLRSLTDAYDITGFDVDLARGLPLVRVDGHLFVR</sequence>
<proteinExistence type="predicted"/>